<dbReference type="Proteomes" id="UP001058974">
    <property type="component" value="Chromosome 5"/>
</dbReference>
<dbReference type="InterPro" id="IPR012337">
    <property type="entry name" value="RNaseH-like_sf"/>
</dbReference>
<dbReference type="PANTHER" id="PTHR48475:SF1">
    <property type="entry name" value="RNASE H TYPE-1 DOMAIN-CONTAINING PROTEIN"/>
    <property type="match status" value="1"/>
</dbReference>
<dbReference type="PANTHER" id="PTHR48475">
    <property type="entry name" value="RIBONUCLEASE H"/>
    <property type="match status" value="1"/>
</dbReference>
<dbReference type="Gramene" id="Psat05G0279500-T1">
    <property type="protein sequence ID" value="KAI5406183.1"/>
    <property type="gene ID" value="KIW84_052795"/>
</dbReference>
<name>A0A9D4WNK0_PEA</name>
<protein>
    <submittedName>
        <fullName evidence="1">Uncharacterized protein</fullName>
    </submittedName>
</protein>
<accession>A0A9D4WNK0</accession>
<sequence>MNGAVETANKNIKKIIQKMVVTYKDWHEMLPFALHGYQVEIPSMRVLMEAKLIDAEWVKSRYDQLNLIEEKRLTAMCHGQLHQQRMKKAFDKKVKPRVFREGDLVLKKVLSFAPDSRGKWTPNYEGPYVVKRAFSSGALILTTMDGEDFTRPVNSDAVKKYFA</sequence>
<reference evidence="1 2" key="1">
    <citation type="journal article" date="2022" name="Nat. Genet.">
        <title>Improved pea reference genome and pan-genome highlight genomic features and evolutionary characteristics.</title>
        <authorList>
            <person name="Yang T."/>
            <person name="Liu R."/>
            <person name="Luo Y."/>
            <person name="Hu S."/>
            <person name="Wang D."/>
            <person name="Wang C."/>
            <person name="Pandey M.K."/>
            <person name="Ge S."/>
            <person name="Xu Q."/>
            <person name="Li N."/>
            <person name="Li G."/>
            <person name="Huang Y."/>
            <person name="Saxena R.K."/>
            <person name="Ji Y."/>
            <person name="Li M."/>
            <person name="Yan X."/>
            <person name="He Y."/>
            <person name="Liu Y."/>
            <person name="Wang X."/>
            <person name="Xiang C."/>
            <person name="Varshney R.K."/>
            <person name="Ding H."/>
            <person name="Gao S."/>
            <person name="Zong X."/>
        </authorList>
    </citation>
    <scope>NUCLEOTIDE SEQUENCE [LARGE SCALE GENOMIC DNA]</scope>
    <source>
        <strain evidence="1 2">cv. Zhongwan 6</strain>
    </source>
</reference>
<dbReference type="EMBL" id="JAMSHJ010000005">
    <property type="protein sequence ID" value="KAI5406183.1"/>
    <property type="molecule type" value="Genomic_DNA"/>
</dbReference>
<gene>
    <name evidence="1" type="ORF">KIW84_052795</name>
</gene>
<proteinExistence type="predicted"/>
<dbReference type="AlphaFoldDB" id="A0A9D4WNK0"/>
<keyword evidence="2" id="KW-1185">Reference proteome</keyword>
<comment type="caution">
    <text evidence="1">The sequence shown here is derived from an EMBL/GenBank/DDBJ whole genome shotgun (WGS) entry which is preliminary data.</text>
</comment>
<evidence type="ECO:0000313" key="1">
    <source>
        <dbReference type="EMBL" id="KAI5406183.1"/>
    </source>
</evidence>
<evidence type="ECO:0000313" key="2">
    <source>
        <dbReference type="Proteomes" id="UP001058974"/>
    </source>
</evidence>
<dbReference type="SUPFAM" id="SSF53098">
    <property type="entry name" value="Ribonuclease H-like"/>
    <property type="match status" value="1"/>
</dbReference>
<organism evidence="1 2">
    <name type="scientific">Pisum sativum</name>
    <name type="common">Garden pea</name>
    <name type="synonym">Lathyrus oleraceus</name>
    <dbReference type="NCBI Taxonomy" id="3888"/>
    <lineage>
        <taxon>Eukaryota</taxon>
        <taxon>Viridiplantae</taxon>
        <taxon>Streptophyta</taxon>
        <taxon>Embryophyta</taxon>
        <taxon>Tracheophyta</taxon>
        <taxon>Spermatophyta</taxon>
        <taxon>Magnoliopsida</taxon>
        <taxon>eudicotyledons</taxon>
        <taxon>Gunneridae</taxon>
        <taxon>Pentapetalae</taxon>
        <taxon>rosids</taxon>
        <taxon>fabids</taxon>
        <taxon>Fabales</taxon>
        <taxon>Fabaceae</taxon>
        <taxon>Papilionoideae</taxon>
        <taxon>50 kb inversion clade</taxon>
        <taxon>NPAAA clade</taxon>
        <taxon>Hologalegina</taxon>
        <taxon>IRL clade</taxon>
        <taxon>Fabeae</taxon>
        <taxon>Lathyrus</taxon>
    </lineage>
</organism>